<evidence type="ECO:0000256" key="7">
    <source>
        <dbReference type="HAMAP-Rule" id="MF_00168"/>
    </source>
</evidence>
<dbReference type="InterPro" id="IPR050076">
    <property type="entry name" value="ArchSynthase1/Queuine_TRR"/>
</dbReference>
<dbReference type="PANTHER" id="PTHR46499:SF1">
    <property type="entry name" value="QUEUINE TRNA-RIBOSYLTRANSFERASE"/>
    <property type="match status" value="1"/>
</dbReference>
<dbReference type="NCBIfam" id="TIGR00430">
    <property type="entry name" value="Q_tRNA_tgt"/>
    <property type="match status" value="1"/>
</dbReference>
<comment type="caution">
    <text evidence="7">Lacks conserved residue(s) required for the propagation of feature annotation.</text>
</comment>
<evidence type="ECO:0000256" key="5">
    <source>
        <dbReference type="ARBA" id="ARBA00022785"/>
    </source>
</evidence>
<keyword evidence="5 7" id="KW-0671">Queuosine biosynthesis</keyword>
<dbReference type="PANTHER" id="PTHR46499">
    <property type="entry name" value="QUEUINE TRNA-RIBOSYLTRANSFERASE"/>
    <property type="match status" value="1"/>
</dbReference>
<feature type="binding site" evidence="7">
    <location>
        <begin position="92"/>
        <end position="96"/>
    </location>
    <ligand>
        <name>substrate</name>
    </ligand>
</feature>
<evidence type="ECO:0000256" key="3">
    <source>
        <dbReference type="ARBA" id="ARBA00022679"/>
    </source>
</evidence>
<evidence type="ECO:0000313" key="9">
    <source>
        <dbReference type="EMBL" id="RXF71092.1"/>
    </source>
</evidence>
<dbReference type="InterPro" id="IPR036511">
    <property type="entry name" value="TGT-like_sf"/>
</dbReference>
<dbReference type="EMBL" id="RXOC01000003">
    <property type="protein sequence ID" value="RXF71092.1"/>
    <property type="molecule type" value="Genomic_DNA"/>
</dbReference>
<feature type="binding site" evidence="7">
    <location>
        <position position="221"/>
    </location>
    <ligand>
        <name>substrate</name>
    </ligand>
</feature>
<keyword evidence="3 7" id="KW-0808">Transferase</keyword>
<organism evidence="9 10">
    <name type="scientific">Arcticibacter tournemirensis</name>
    <dbReference type="NCBI Taxonomy" id="699437"/>
    <lineage>
        <taxon>Bacteria</taxon>
        <taxon>Pseudomonadati</taxon>
        <taxon>Bacteroidota</taxon>
        <taxon>Sphingobacteriia</taxon>
        <taxon>Sphingobacteriales</taxon>
        <taxon>Sphingobacteriaceae</taxon>
        <taxon>Arcticibacter</taxon>
    </lineage>
</organism>
<dbReference type="GO" id="GO:0005829">
    <property type="term" value="C:cytosol"/>
    <property type="evidence" value="ECO:0007669"/>
    <property type="project" value="TreeGrafter"/>
</dbReference>
<comment type="similarity">
    <text evidence="7">Belongs to the queuine tRNA-ribosyltransferase family.</text>
</comment>
<dbReference type="GO" id="GO:0008479">
    <property type="term" value="F:tRNA-guanosine(34) queuine transglycosylase activity"/>
    <property type="evidence" value="ECO:0007669"/>
    <property type="project" value="UniProtKB-UniRule"/>
</dbReference>
<feature type="region of interest" description="RNA binding" evidence="7">
    <location>
        <begin position="252"/>
        <end position="258"/>
    </location>
</feature>
<dbReference type="GO" id="GO:0008616">
    <property type="term" value="P:tRNA queuosine(34) biosynthetic process"/>
    <property type="evidence" value="ECO:0007669"/>
    <property type="project" value="UniProtKB-UniRule"/>
</dbReference>
<name>A0A4V1KIL3_9SPHI</name>
<dbReference type="AlphaFoldDB" id="A0A4V1KIL3"/>
<dbReference type="UniPathway" id="UPA00392"/>
<feature type="domain" description="tRNA-guanine(15) transglycosylase-like" evidence="8">
    <location>
        <begin position="12"/>
        <end position="372"/>
    </location>
</feature>
<evidence type="ECO:0000256" key="2">
    <source>
        <dbReference type="ARBA" id="ARBA00022676"/>
    </source>
</evidence>
<gene>
    <name evidence="7" type="primary">tgt</name>
    <name evidence="9" type="ORF">EKH83_05170</name>
</gene>
<evidence type="ECO:0000256" key="4">
    <source>
        <dbReference type="ARBA" id="ARBA00022694"/>
    </source>
</evidence>
<evidence type="ECO:0000259" key="8">
    <source>
        <dbReference type="Pfam" id="PF01702"/>
    </source>
</evidence>
<dbReference type="RefSeq" id="WP_128768336.1">
    <property type="nucleotide sequence ID" value="NZ_RXOC01000003.1"/>
</dbReference>
<dbReference type="SUPFAM" id="SSF51713">
    <property type="entry name" value="tRNA-guanine transglycosylase"/>
    <property type="match status" value="1"/>
</dbReference>
<reference evidence="9 10" key="1">
    <citation type="submission" date="2018-12" db="EMBL/GenBank/DDBJ databases">
        <title>The Draft Genome Sequence of the Soil Bacterium Pedobacter tournemirensis R1.</title>
        <authorList>
            <person name="He J."/>
        </authorList>
    </citation>
    <scope>NUCLEOTIDE SEQUENCE [LARGE SCALE GENOMIC DNA]</scope>
    <source>
        <strain evidence="9 10">R1</strain>
    </source>
</reference>
<keyword evidence="2 7" id="KW-0328">Glycosyltransferase</keyword>
<feature type="active site" description="Proton acceptor" evidence="7">
    <location>
        <position position="92"/>
    </location>
</feature>
<comment type="function">
    <text evidence="7">Catalyzes the base-exchange of a guanine (G) residue with the queuine precursor 7-aminomethyl-7-deazaguanine (PreQ1) at position 34 (anticodon wobble position) in tRNAs with GU(N) anticodons (tRNA-Asp, -Asn, -His and -Tyr). Catalysis occurs through a double-displacement mechanism. The nucleophile active site attacks the C1' of nucleotide 34 to detach the guanine base from the RNA, forming a covalent enzyme-RNA intermediate. The proton acceptor active site deprotonates the incoming PreQ1, allowing a nucleophilic attack on the C1' of the ribose to form the product. After dissociation, two additional enzymatic reactions on the tRNA convert PreQ1 to queuine (Q), resulting in the hypermodified nucleoside queuosine (7-(((4,5-cis-dihydroxy-2-cyclopenten-1-yl)amino)methyl)-7-deazaguanosine).</text>
</comment>
<dbReference type="Pfam" id="PF01702">
    <property type="entry name" value="TGT"/>
    <property type="match status" value="1"/>
</dbReference>
<feature type="binding site" evidence="7">
    <location>
        <position position="146"/>
    </location>
    <ligand>
        <name>substrate</name>
    </ligand>
</feature>
<dbReference type="InterPro" id="IPR004803">
    <property type="entry name" value="TGT"/>
</dbReference>
<dbReference type="FunFam" id="3.20.20.105:FF:000001">
    <property type="entry name" value="Queuine tRNA-ribosyltransferase"/>
    <property type="match status" value="1"/>
</dbReference>
<proteinExistence type="inferred from homology"/>
<comment type="catalytic activity">
    <reaction evidence="6 7">
        <text>7-aminomethyl-7-carbaguanine + guanosine(34) in tRNA = 7-aminomethyl-7-carbaguanosine(34) in tRNA + guanine</text>
        <dbReference type="Rhea" id="RHEA:24104"/>
        <dbReference type="Rhea" id="RHEA-COMP:10341"/>
        <dbReference type="Rhea" id="RHEA-COMP:10342"/>
        <dbReference type="ChEBI" id="CHEBI:16235"/>
        <dbReference type="ChEBI" id="CHEBI:58703"/>
        <dbReference type="ChEBI" id="CHEBI:74269"/>
        <dbReference type="ChEBI" id="CHEBI:82833"/>
        <dbReference type="EC" id="2.4.2.29"/>
    </reaction>
</comment>
<feature type="binding site" evidence="7">
    <location>
        <position position="194"/>
    </location>
    <ligand>
        <name>substrate</name>
    </ligand>
</feature>
<comment type="pathway">
    <text evidence="1 7">tRNA modification; tRNA-queuosine biosynthesis.</text>
</comment>
<evidence type="ECO:0000256" key="6">
    <source>
        <dbReference type="ARBA" id="ARBA00050112"/>
    </source>
</evidence>
<dbReference type="Proteomes" id="UP000290848">
    <property type="component" value="Unassembled WGS sequence"/>
</dbReference>
<evidence type="ECO:0000256" key="1">
    <source>
        <dbReference type="ARBA" id="ARBA00004691"/>
    </source>
</evidence>
<dbReference type="InterPro" id="IPR002616">
    <property type="entry name" value="tRNA_ribo_trans-like"/>
</dbReference>
<accession>A0A4V1KIL3</accession>
<dbReference type="NCBIfam" id="TIGR00449">
    <property type="entry name" value="tgt_general"/>
    <property type="match status" value="1"/>
</dbReference>
<feature type="region of interest" description="RNA binding; important for wobble base 34 recognition" evidence="7">
    <location>
        <begin position="276"/>
        <end position="280"/>
    </location>
</feature>
<sequence length="376" mass="42642">MKFRLEVTDKLSKARAGEISTDHGTIKTPIFMPVGTAGSVKAVHQRELKEDIEAQIILGNTYHLYLRPGLDTLEQAGGLHKFNGWDKPILTDSGGYQVYSLTEVRKIKEEGVTFRSHIDGSKHLFTPEAVMDIQRTIGADIIMAFDECTPYPCEYNYASKSVDMTHRWLKRCCERFDSTEPKYGYSQTLFPIVQGSVYKDLRVKSAEVIASFEREGNAIGGLSVGEPAEEMYEMTDLVCNILPKDKPRYLMGVGTPVNILENIALGVDMFDCVMPTRNGRNGMLFTSEGVINIRNEKWKNDFSPIDPGSDLFADITYTKAYLRHLITSKEILGAQIATLHNLHFYLWLVTQAREKIISGEFYEWKNKMIKKLSQRL</sequence>
<dbReference type="Gene3D" id="3.20.20.105">
    <property type="entry name" value="Queuine tRNA-ribosyltransferase-like"/>
    <property type="match status" value="1"/>
</dbReference>
<comment type="caution">
    <text evidence="9">The sequence shown here is derived from an EMBL/GenBank/DDBJ whole genome shotgun (WGS) entry which is preliminary data.</text>
</comment>
<comment type="subunit">
    <text evidence="7">Homodimer. Within each dimer, one monomer is responsible for RNA recognition and catalysis, while the other monomer binds to the replacement base PreQ1.</text>
</comment>
<keyword evidence="4 7" id="KW-0819">tRNA processing</keyword>
<dbReference type="EC" id="2.4.2.29" evidence="7"/>
<protein>
    <recommendedName>
        <fullName evidence="7">Queuine tRNA-ribosyltransferase</fullName>
        <ecNumber evidence="7">2.4.2.29</ecNumber>
    </recommendedName>
    <alternativeName>
        <fullName evidence="7">Guanine insertion enzyme</fullName>
    </alternativeName>
    <alternativeName>
        <fullName evidence="7">tRNA-guanine transglycosylase</fullName>
    </alternativeName>
</protein>
<dbReference type="HAMAP" id="MF_00168">
    <property type="entry name" value="Q_tRNA_Tgt"/>
    <property type="match status" value="1"/>
</dbReference>
<evidence type="ECO:0000313" key="10">
    <source>
        <dbReference type="Proteomes" id="UP000290848"/>
    </source>
</evidence>
<feature type="active site" description="Nucleophile" evidence="7">
    <location>
        <position position="271"/>
    </location>
</feature>